<dbReference type="EMBL" id="CADCUZ010000093">
    <property type="protein sequence ID" value="CAA9421375.1"/>
    <property type="molecule type" value="Genomic_DNA"/>
</dbReference>
<organism evidence="2">
    <name type="scientific">uncultured Rubrobacteraceae bacterium</name>
    <dbReference type="NCBI Taxonomy" id="349277"/>
    <lineage>
        <taxon>Bacteria</taxon>
        <taxon>Bacillati</taxon>
        <taxon>Actinomycetota</taxon>
        <taxon>Rubrobacteria</taxon>
        <taxon>Rubrobacterales</taxon>
        <taxon>Rubrobacteraceae</taxon>
        <taxon>environmental samples</taxon>
    </lineage>
</organism>
<feature type="compositionally biased region" description="Basic and acidic residues" evidence="1">
    <location>
        <begin position="1"/>
        <end position="19"/>
    </location>
</feature>
<sequence>VREEVPRRPDPEGVRRVGDGSRAGLGHLRRDQPLWGQHPARPRAGVHDGGTLL</sequence>
<accession>A0A6J4PSW3</accession>
<reference evidence="2" key="1">
    <citation type="submission" date="2020-02" db="EMBL/GenBank/DDBJ databases">
        <authorList>
            <person name="Meier V. D."/>
        </authorList>
    </citation>
    <scope>NUCLEOTIDE SEQUENCE</scope>
    <source>
        <strain evidence="2">AVDCRST_MAG55</strain>
    </source>
</reference>
<name>A0A6J4PSW3_9ACTN</name>
<feature type="non-terminal residue" evidence="2">
    <location>
        <position position="53"/>
    </location>
</feature>
<gene>
    <name evidence="2" type="ORF">AVDCRST_MAG55-2014</name>
</gene>
<evidence type="ECO:0000256" key="1">
    <source>
        <dbReference type="SAM" id="MobiDB-lite"/>
    </source>
</evidence>
<proteinExistence type="predicted"/>
<evidence type="ECO:0000313" key="2">
    <source>
        <dbReference type="EMBL" id="CAA9421375.1"/>
    </source>
</evidence>
<protein>
    <submittedName>
        <fullName evidence="2">Uncharacterized protein</fullName>
    </submittedName>
</protein>
<feature type="non-terminal residue" evidence="2">
    <location>
        <position position="1"/>
    </location>
</feature>
<feature type="region of interest" description="Disordered" evidence="1">
    <location>
        <begin position="1"/>
        <end position="53"/>
    </location>
</feature>
<dbReference type="AlphaFoldDB" id="A0A6J4PSW3"/>